<keyword evidence="3" id="KW-0677">Repeat</keyword>
<dbReference type="InterPro" id="IPR002182">
    <property type="entry name" value="NB-ARC"/>
</dbReference>
<gene>
    <name evidence="10" type="ORF">F2Q69_00018999</name>
</gene>
<comment type="caution">
    <text evidence="10">The sequence shown here is derived from an EMBL/GenBank/DDBJ whole genome shotgun (WGS) entry which is preliminary data.</text>
</comment>
<dbReference type="SUPFAM" id="SSF52540">
    <property type="entry name" value="P-loop containing nucleoside triphosphate hydrolases"/>
    <property type="match status" value="1"/>
</dbReference>
<protein>
    <recommendedName>
        <fullName evidence="1">ADP-ribosyl cyclase/cyclic ADP-ribose hydrolase</fullName>
        <ecNumber evidence="1">3.2.2.6</ecNumber>
    </recommendedName>
</protein>
<evidence type="ECO:0000256" key="6">
    <source>
        <dbReference type="ARBA" id="ARBA00047304"/>
    </source>
</evidence>
<dbReference type="EMBL" id="QGKX02001290">
    <property type="protein sequence ID" value="KAF3540963.1"/>
    <property type="molecule type" value="Genomic_DNA"/>
</dbReference>
<dbReference type="Pfam" id="PF07725">
    <property type="entry name" value="LRR_3"/>
    <property type="match status" value="1"/>
</dbReference>
<dbReference type="InterPro" id="IPR011713">
    <property type="entry name" value="Leu-rich_rpt_3"/>
</dbReference>
<dbReference type="Pfam" id="PF20160">
    <property type="entry name" value="C-JID"/>
    <property type="match status" value="1"/>
</dbReference>
<dbReference type="AlphaFoldDB" id="A0A8S9QM32"/>
<dbReference type="InterPro" id="IPR044974">
    <property type="entry name" value="Disease_R_plants"/>
</dbReference>
<dbReference type="PANTHER" id="PTHR11017:SF230">
    <property type="entry name" value="ADP-RIBOSYL CYCLASE_CYCLIC ADP-RIBOSE HYDROLASE"/>
    <property type="match status" value="1"/>
</dbReference>
<dbReference type="Pfam" id="PF01582">
    <property type="entry name" value="TIR"/>
    <property type="match status" value="1"/>
</dbReference>
<dbReference type="InterPro" id="IPR027417">
    <property type="entry name" value="P-loop_NTPase"/>
</dbReference>
<keyword evidence="5" id="KW-0520">NAD</keyword>
<dbReference type="GO" id="GO:0007165">
    <property type="term" value="P:signal transduction"/>
    <property type="evidence" value="ECO:0007669"/>
    <property type="project" value="InterPro"/>
</dbReference>
<name>A0A8S9QM32_BRACR</name>
<dbReference type="InterPro" id="IPR045344">
    <property type="entry name" value="C-JID"/>
</dbReference>
<evidence type="ECO:0000256" key="3">
    <source>
        <dbReference type="ARBA" id="ARBA00022737"/>
    </source>
</evidence>
<dbReference type="SUPFAM" id="SSF52058">
    <property type="entry name" value="L domain-like"/>
    <property type="match status" value="1"/>
</dbReference>
<dbReference type="SUPFAM" id="SSF52200">
    <property type="entry name" value="Toll/Interleukin receptor TIR domain"/>
    <property type="match status" value="1"/>
</dbReference>
<evidence type="ECO:0000313" key="11">
    <source>
        <dbReference type="Proteomes" id="UP000712600"/>
    </source>
</evidence>
<proteinExistence type="predicted"/>
<organism evidence="10 11">
    <name type="scientific">Brassica cretica</name>
    <name type="common">Mustard</name>
    <dbReference type="NCBI Taxonomy" id="69181"/>
    <lineage>
        <taxon>Eukaryota</taxon>
        <taxon>Viridiplantae</taxon>
        <taxon>Streptophyta</taxon>
        <taxon>Embryophyta</taxon>
        <taxon>Tracheophyta</taxon>
        <taxon>Spermatophyta</taxon>
        <taxon>Magnoliopsida</taxon>
        <taxon>eudicotyledons</taxon>
        <taxon>Gunneridae</taxon>
        <taxon>Pentapetalae</taxon>
        <taxon>rosids</taxon>
        <taxon>malvids</taxon>
        <taxon>Brassicales</taxon>
        <taxon>Brassicaceae</taxon>
        <taxon>Brassiceae</taxon>
        <taxon>Brassica</taxon>
    </lineage>
</organism>
<feature type="domain" description="TIR" evidence="8">
    <location>
        <begin position="13"/>
        <end position="51"/>
    </location>
</feature>
<dbReference type="Gene3D" id="3.80.10.10">
    <property type="entry name" value="Ribonuclease Inhibitor"/>
    <property type="match status" value="2"/>
</dbReference>
<dbReference type="Gene3D" id="3.40.50.10140">
    <property type="entry name" value="Toll/interleukin-1 receptor homology (TIR) domain"/>
    <property type="match status" value="1"/>
</dbReference>
<evidence type="ECO:0000256" key="2">
    <source>
        <dbReference type="ARBA" id="ARBA00022614"/>
    </source>
</evidence>
<dbReference type="Proteomes" id="UP000712600">
    <property type="component" value="Unassembled WGS sequence"/>
</dbReference>
<dbReference type="InterPro" id="IPR000157">
    <property type="entry name" value="TIR_dom"/>
</dbReference>
<keyword evidence="2" id="KW-0433">Leucine-rich repeat</keyword>
<evidence type="ECO:0000256" key="4">
    <source>
        <dbReference type="ARBA" id="ARBA00022801"/>
    </source>
</evidence>
<evidence type="ECO:0000313" key="10">
    <source>
        <dbReference type="EMBL" id="KAF3540963.1"/>
    </source>
</evidence>
<feature type="domain" description="NB-ARC" evidence="7">
    <location>
        <begin position="94"/>
        <end position="267"/>
    </location>
</feature>
<dbReference type="GO" id="GO:0006952">
    <property type="term" value="P:defense response"/>
    <property type="evidence" value="ECO:0007669"/>
    <property type="project" value="InterPro"/>
</dbReference>
<dbReference type="GO" id="GO:0061809">
    <property type="term" value="F:NAD+ nucleosidase activity, cyclic ADP-ribose generating"/>
    <property type="evidence" value="ECO:0007669"/>
    <property type="project" value="UniProtKB-EC"/>
</dbReference>
<evidence type="ECO:0000256" key="1">
    <source>
        <dbReference type="ARBA" id="ARBA00011982"/>
    </source>
</evidence>
<dbReference type="GO" id="GO:0043531">
    <property type="term" value="F:ADP binding"/>
    <property type="evidence" value="ECO:0007669"/>
    <property type="project" value="InterPro"/>
</dbReference>
<evidence type="ECO:0000259" key="9">
    <source>
        <dbReference type="Pfam" id="PF20160"/>
    </source>
</evidence>
<dbReference type="EC" id="3.2.2.6" evidence="1"/>
<evidence type="ECO:0000259" key="7">
    <source>
        <dbReference type="Pfam" id="PF00931"/>
    </source>
</evidence>
<dbReference type="PRINTS" id="PR00364">
    <property type="entry name" value="DISEASERSIST"/>
</dbReference>
<reference evidence="10" key="1">
    <citation type="submission" date="2019-12" db="EMBL/GenBank/DDBJ databases">
        <title>Genome sequencing and annotation of Brassica cretica.</title>
        <authorList>
            <person name="Studholme D.J."/>
            <person name="Sarris P."/>
        </authorList>
    </citation>
    <scope>NUCLEOTIDE SEQUENCE</scope>
    <source>
        <strain evidence="10">PFS-109/04</strain>
        <tissue evidence="10">Leaf</tissue>
    </source>
</reference>
<comment type="catalytic activity">
    <reaction evidence="6">
        <text>NAD(+) + H2O = ADP-D-ribose + nicotinamide + H(+)</text>
        <dbReference type="Rhea" id="RHEA:16301"/>
        <dbReference type="ChEBI" id="CHEBI:15377"/>
        <dbReference type="ChEBI" id="CHEBI:15378"/>
        <dbReference type="ChEBI" id="CHEBI:17154"/>
        <dbReference type="ChEBI" id="CHEBI:57540"/>
        <dbReference type="ChEBI" id="CHEBI:57967"/>
        <dbReference type="EC" id="3.2.2.6"/>
    </reaction>
    <physiologicalReaction direction="left-to-right" evidence="6">
        <dbReference type="Rhea" id="RHEA:16302"/>
    </physiologicalReaction>
</comment>
<dbReference type="PANTHER" id="PTHR11017">
    <property type="entry name" value="LEUCINE-RICH REPEAT-CONTAINING PROTEIN"/>
    <property type="match status" value="1"/>
</dbReference>
<evidence type="ECO:0000259" key="8">
    <source>
        <dbReference type="Pfam" id="PF01582"/>
    </source>
</evidence>
<dbReference type="Gene3D" id="3.40.50.300">
    <property type="entry name" value="P-loop containing nucleotide triphosphate hydrolases"/>
    <property type="match status" value="1"/>
</dbReference>
<dbReference type="FunFam" id="3.40.50.300:FF:001002">
    <property type="entry name" value="Disease resistance protein (TIR-NBS-LRR class)"/>
    <property type="match status" value="1"/>
</dbReference>
<feature type="domain" description="C-JID" evidence="9">
    <location>
        <begin position="688"/>
        <end position="834"/>
    </location>
</feature>
<keyword evidence="4" id="KW-0378">Hydrolase</keyword>
<accession>A0A8S9QM32</accession>
<evidence type="ECO:0000256" key="5">
    <source>
        <dbReference type="ARBA" id="ARBA00023027"/>
    </source>
</evidence>
<dbReference type="Pfam" id="PF00931">
    <property type="entry name" value="NB-ARC"/>
    <property type="match status" value="1"/>
</dbReference>
<dbReference type="InterPro" id="IPR035897">
    <property type="entry name" value="Toll_tir_struct_dom_sf"/>
</dbReference>
<dbReference type="InterPro" id="IPR032675">
    <property type="entry name" value="LRR_dom_sf"/>
</dbReference>
<sequence length="849" mass="95696">MASSSSLSCSWLYDVFVSFRGADVRKGFLTHVLKGLESKGIIAFVDDEMKRAGYDFSNCGNEADLINKVALDVTAVLGFTPSKDFDDFVGIGAHITEIKSKLILQSEEFKVIVVSGPAGIGKTTTARVLYNQLSPGFPFSTFLENIRGSYEKPCGNDYQLKLRLQENLLSEIFNQKDIEVRHLGVAQQRLSDKKVLVVLDEVDSWWQLEEMANKHGWFGPGSMLIITTEDRRLLKKLRLGIDHIYEMKFPTRKESLQIFCKYAFGQKSPDYGFESLARVVTGLAGDLPLGLKGTETVLGIYLLTSKGEEIQTSKSAFDGMNNLQFLYVSSRNALCMPESLNCLPNKLRLIHWNDCPLRFWPSKFSGKFLVEVIMTKNKLEKLWEGIQPLQCLKRMDLSSSQYLKEIPDLSKATSLEELDLSECKSLLELTSSIGNATKLRVCKLNGCFLLKELPSSIDRLINLEELYLNSCSRIKDFPDVSDSIVVLALGETGIEEVPPWIEKQFRLRTLSMLGCKKLKTISPNISKLENLEFLGVSNVDISNHEDIYEYGTDLYGVTIGWGLDFKRLWKFQSDFYTHSTFPLCLPEKALRSPISFHFESGGLDSIPYCIEHLSGLSKLTVRDCVRLDSLPRLPGSVLSIDAHGCESLKRINSSFQNPNICLHFANCFSLNQEARNLIQTSACKYAFLPGQEVPAHFPHQSTTSRSLTINMTPTPITSPFRFKACILLSYDEEADNLSYEDLDGYEDGMGRDSVISCHVRGEQNGHTVHYVSDLPHMPNGFLYRPRNHIYLFEDSFSVNQDFPEVEETTFSELSFVFIVFCKVWKVGGCGVRLLEEVPLCIPDVNVDDD</sequence>